<keyword evidence="3" id="KW-0966">Cell projection</keyword>
<feature type="compositionally biased region" description="Low complexity" evidence="1">
    <location>
        <begin position="263"/>
        <end position="297"/>
    </location>
</feature>
<feature type="region of interest" description="Disordered" evidence="1">
    <location>
        <begin position="442"/>
        <end position="493"/>
    </location>
</feature>
<sequence>MQINPFGLPSGAGAQSASAFAGTGLGFIEALGAMTQGGLVQPMAIGGPGLAQAATRDPAQPRAPLAATGTLPGFQQPAAFSQLLATAAKLPAAQPTPAAPEAVLAPAPLPAEPVTPLAAAPVPPAQPLAEAPTPETPVEAPAAPTSPAPAKNPPVVAKPLPRPDLPAPAAPGEGQPQPDAALTTDLPVVAKPEETAPTPRKAPRGAAVETDPAAQPDAKAPVPAELLATGMPLQPAPQPQPQPAPREAMQTANNAASPAVRKTAAANAPAGDATQPAAGTNAPATADFADAVAARGDSSGGDAHADAQGQPDARPAGIARADAPVPAFQPGHATAATHPAAAGSAPAPAEPVIEARSGHLGHSLGVEIARKVELGEETLRIRLNPIELGRIEVTLAFDDKGSLQATVRTESAQAMDLLRQDAPDLARTLDQAGVRTDAQSFRFENRGGDGGGQQAQQQHSQNRGSFASSDDDAGAAEPIYRPVRSDGQVDLLA</sequence>
<proteinExistence type="predicted"/>
<feature type="compositionally biased region" description="Pro residues" evidence="1">
    <location>
        <begin position="234"/>
        <end position="244"/>
    </location>
</feature>
<evidence type="ECO:0000259" key="2">
    <source>
        <dbReference type="Pfam" id="PF02120"/>
    </source>
</evidence>
<feature type="region of interest" description="Disordered" evidence="1">
    <location>
        <begin position="115"/>
        <end position="349"/>
    </location>
</feature>
<feature type="compositionally biased region" description="Low complexity" evidence="1">
    <location>
        <begin position="330"/>
        <end position="347"/>
    </location>
</feature>
<dbReference type="RefSeq" id="WP_135983877.1">
    <property type="nucleotide sequence ID" value="NZ_JAASQM010000002.1"/>
</dbReference>
<feature type="compositionally biased region" description="Low complexity" evidence="1">
    <location>
        <begin position="454"/>
        <end position="468"/>
    </location>
</feature>
<accession>A0A4S1WLB7</accession>
<keyword evidence="3" id="KW-0969">Cilium</keyword>
<dbReference type="Proteomes" id="UP000309848">
    <property type="component" value="Unassembled WGS sequence"/>
</dbReference>
<dbReference type="AlphaFoldDB" id="A0A4S1WLB7"/>
<evidence type="ECO:0000313" key="4">
    <source>
        <dbReference type="Proteomes" id="UP000309848"/>
    </source>
</evidence>
<dbReference type="InterPro" id="IPR021136">
    <property type="entry name" value="Flagellar_hook_control-like_C"/>
</dbReference>
<keyword evidence="3" id="KW-0282">Flagellum</keyword>
<dbReference type="EMBL" id="SRXU01000003">
    <property type="protein sequence ID" value="TGX43225.1"/>
    <property type="molecule type" value="Genomic_DNA"/>
</dbReference>
<feature type="compositionally biased region" description="Low complexity" evidence="1">
    <location>
        <begin position="170"/>
        <end position="181"/>
    </location>
</feature>
<evidence type="ECO:0000313" key="3">
    <source>
        <dbReference type="EMBL" id="TGX43225.1"/>
    </source>
</evidence>
<organism evidence="3 4">
    <name type="scientific">Sphingomonas naasensis</name>
    <dbReference type="NCBI Taxonomy" id="1344951"/>
    <lineage>
        <taxon>Bacteria</taxon>
        <taxon>Pseudomonadati</taxon>
        <taxon>Pseudomonadota</taxon>
        <taxon>Alphaproteobacteria</taxon>
        <taxon>Sphingomonadales</taxon>
        <taxon>Sphingomonadaceae</taxon>
        <taxon>Sphingomonas</taxon>
    </lineage>
</organism>
<name>A0A4S1WLB7_9SPHN</name>
<dbReference type="Pfam" id="PF02120">
    <property type="entry name" value="Flg_hook"/>
    <property type="match status" value="1"/>
</dbReference>
<dbReference type="OrthoDB" id="7203912at2"/>
<comment type="caution">
    <text evidence="3">The sequence shown here is derived from an EMBL/GenBank/DDBJ whole genome shotgun (WGS) entry which is preliminary data.</text>
</comment>
<gene>
    <name evidence="3" type="ORF">E5A74_08620</name>
</gene>
<feature type="domain" description="Flagellar hook-length control protein-like C-terminal" evidence="2">
    <location>
        <begin position="372"/>
        <end position="444"/>
    </location>
</feature>
<dbReference type="CDD" id="cd17470">
    <property type="entry name" value="T3SS_Flik_C"/>
    <property type="match status" value="1"/>
</dbReference>
<dbReference type="Gene3D" id="3.30.750.140">
    <property type="match status" value="1"/>
</dbReference>
<feature type="compositionally biased region" description="Low complexity" evidence="1">
    <location>
        <begin position="127"/>
        <end position="143"/>
    </location>
</feature>
<protein>
    <submittedName>
        <fullName evidence="3">Flagellar hook-length control protein FliK</fullName>
    </submittedName>
</protein>
<feature type="compositionally biased region" description="Pro residues" evidence="1">
    <location>
        <begin position="160"/>
        <end position="169"/>
    </location>
</feature>
<keyword evidence="4" id="KW-1185">Reference proteome</keyword>
<dbReference type="InterPro" id="IPR038610">
    <property type="entry name" value="FliK-like_C_sf"/>
</dbReference>
<reference evidence="3 4" key="1">
    <citation type="submission" date="2019-04" db="EMBL/GenBank/DDBJ databases">
        <title>Sphingomonas psychrotolerans sp. nov., isolated from soil in the Tianshan Mountains, Xinjiang, China.</title>
        <authorList>
            <person name="Luo Y."/>
            <person name="Sheng H."/>
        </authorList>
    </citation>
    <scope>NUCLEOTIDE SEQUENCE [LARGE SCALE GENOMIC DNA]</scope>
    <source>
        <strain evidence="3 4">KIS18-15</strain>
    </source>
</reference>
<evidence type="ECO:0000256" key="1">
    <source>
        <dbReference type="SAM" id="MobiDB-lite"/>
    </source>
</evidence>